<dbReference type="Proteomes" id="UP000269721">
    <property type="component" value="Unassembled WGS sequence"/>
</dbReference>
<dbReference type="Gene3D" id="3.40.50.300">
    <property type="entry name" value="P-loop containing nucleotide triphosphate hydrolases"/>
    <property type="match status" value="1"/>
</dbReference>
<feature type="compositionally biased region" description="Low complexity" evidence="11">
    <location>
        <begin position="353"/>
        <end position="366"/>
    </location>
</feature>
<dbReference type="AlphaFoldDB" id="A0A4P9W2C4"/>
<name>A0A4P9W2C4_9FUNG</name>
<dbReference type="PANTHER" id="PTHR45629:SF7">
    <property type="entry name" value="DNA EXCISION REPAIR PROTEIN ERCC-6-RELATED"/>
    <property type="match status" value="1"/>
</dbReference>
<feature type="non-terminal residue" evidence="13">
    <location>
        <position position="697"/>
    </location>
</feature>
<dbReference type="GO" id="GO:0006283">
    <property type="term" value="P:transcription-coupled nucleotide-excision repair"/>
    <property type="evidence" value="ECO:0007669"/>
    <property type="project" value="TreeGrafter"/>
</dbReference>
<dbReference type="Pfam" id="PF00271">
    <property type="entry name" value="Helicase_C"/>
    <property type="match status" value="1"/>
</dbReference>
<evidence type="ECO:0000256" key="2">
    <source>
        <dbReference type="ARBA" id="ARBA00007025"/>
    </source>
</evidence>
<dbReference type="InterPro" id="IPR027417">
    <property type="entry name" value="P-loop_NTPase"/>
</dbReference>
<evidence type="ECO:0000256" key="11">
    <source>
        <dbReference type="SAM" id="MobiDB-lite"/>
    </source>
</evidence>
<dbReference type="PROSITE" id="PS51194">
    <property type="entry name" value="HELICASE_CTER"/>
    <property type="match status" value="1"/>
</dbReference>
<proteinExistence type="inferred from homology"/>
<feature type="region of interest" description="Disordered" evidence="11">
    <location>
        <begin position="151"/>
        <end position="229"/>
    </location>
</feature>
<feature type="compositionally biased region" description="Basic and acidic residues" evidence="11">
    <location>
        <begin position="151"/>
        <end position="181"/>
    </location>
</feature>
<dbReference type="Pfam" id="PF25875">
    <property type="entry name" value="WHD_Rad26_CSB"/>
    <property type="match status" value="1"/>
</dbReference>
<keyword evidence="9" id="KW-0234">DNA repair</keyword>
<evidence type="ECO:0000256" key="3">
    <source>
        <dbReference type="ARBA" id="ARBA00022741"/>
    </source>
</evidence>
<dbReference type="Gene3D" id="1.20.120.850">
    <property type="entry name" value="SWI2/SNF2 ATPases, N-terminal domain"/>
    <property type="match status" value="1"/>
</dbReference>
<keyword evidence="14" id="KW-1185">Reference proteome</keyword>
<dbReference type="InterPro" id="IPR027974">
    <property type="entry name" value="DUF4470"/>
</dbReference>
<protein>
    <recommendedName>
        <fullName evidence="12">Helicase C-terminal domain-containing protein</fullName>
    </recommendedName>
</protein>
<accession>A0A4P9W2C4</accession>
<evidence type="ECO:0000256" key="7">
    <source>
        <dbReference type="ARBA" id="ARBA00022840"/>
    </source>
</evidence>
<dbReference type="EMBL" id="KZ999001">
    <property type="protein sequence ID" value="RKO85515.1"/>
    <property type="molecule type" value="Genomic_DNA"/>
</dbReference>
<evidence type="ECO:0000313" key="14">
    <source>
        <dbReference type="Proteomes" id="UP000269721"/>
    </source>
</evidence>
<reference evidence="14" key="1">
    <citation type="journal article" date="2018" name="Nat. Microbiol.">
        <title>Leveraging single-cell genomics to expand the fungal tree of life.</title>
        <authorList>
            <person name="Ahrendt S.R."/>
            <person name="Quandt C.A."/>
            <person name="Ciobanu D."/>
            <person name="Clum A."/>
            <person name="Salamov A."/>
            <person name="Andreopoulos B."/>
            <person name="Cheng J.F."/>
            <person name="Woyke T."/>
            <person name="Pelin A."/>
            <person name="Henrissat B."/>
            <person name="Reynolds N.K."/>
            <person name="Benny G.L."/>
            <person name="Smith M.E."/>
            <person name="James T.Y."/>
            <person name="Grigoriev I.V."/>
        </authorList>
    </citation>
    <scope>NUCLEOTIDE SEQUENCE [LARGE SCALE GENOMIC DNA]</scope>
</reference>
<dbReference type="OrthoDB" id="413460at2759"/>
<evidence type="ECO:0000256" key="9">
    <source>
        <dbReference type="ARBA" id="ARBA00023204"/>
    </source>
</evidence>
<dbReference type="InterPro" id="IPR049730">
    <property type="entry name" value="SNF2/RAD54-like_C"/>
</dbReference>
<dbReference type="InterPro" id="IPR001650">
    <property type="entry name" value="Helicase_C-like"/>
</dbReference>
<dbReference type="CDD" id="cd18793">
    <property type="entry name" value="SF2_C_SNF"/>
    <property type="match status" value="1"/>
</dbReference>
<dbReference type="SUPFAM" id="SSF52540">
    <property type="entry name" value="P-loop containing nucleoside triphosphate hydrolases"/>
    <property type="match status" value="1"/>
</dbReference>
<feature type="compositionally biased region" description="Basic and acidic residues" evidence="11">
    <location>
        <begin position="199"/>
        <end position="208"/>
    </location>
</feature>
<evidence type="ECO:0000256" key="4">
    <source>
        <dbReference type="ARBA" id="ARBA00022763"/>
    </source>
</evidence>
<dbReference type="InterPro" id="IPR058951">
    <property type="entry name" value="WHD_Rad26_CSB-like"/>
</dbReference>
<evidence type="ECO:0000256" key="10">
    <source>
        <dbReference type="ARBA" id="ARBA00023242"/>
    </source>
</evidence>
<comment type="subcellular location">
    <subcellularLocation>
        <location evidence="1">Nucleus</location>
    </subcellularLocation>
</comment>
<keyword evidence="10" id="KW-0539">Nucleus</keyword>
<keyword evidence="5" id="KW-0378">Hydrolase</keyword>
<dbReference type="InterPro" id="IPR050496">
    <property type="entry name" value="SNF2_RAD54_helicase_repair"/>
</dbReference>
<feature type="region of interest" description="Disordered" evidence="11">
    <location>
        <begin position="401"/>
        <end position="426"/>
    </location>
</feature>
<dbReference type="GO" id="GO:0016787">
    <property type="term" value="F:hydrolase activity"/>
    <property type="evidence" value="ECO:0007669"/>
    <property type="project" value="UniProtKB-KW"/>
</dbReference>
<feature type="region of interest" description="Disordered" evidence="11">
    <location>
        <begin position="509"/>
        <end position="535"/>
    </location>
</feature>
<feature type="region of interest" description="Disordered" evidence="11">
    <location>
        <begin position="353"/>
        <end position="374"/>
    </location>
</feature>
<feature type="compositionally biased region" description="Low complexity" evidence="11">
    <location>
        <begin position="417"/>
        <end position="426"/>
    </location>
</feature>
<keyword evidence="7" id="KW-0067">ATP-binding</keyword>
<dbReference type="GO" id="GO:0005634">
    <property type="term" value="C:nucleus"/>
    <property type="evidence" value="ECO:0007669"/>
    <property type="project" value="TreeGrafter"/>
</dbReference>
<feature type="domain" description="Helicase C-terminal" evidence="12">
    <location>
        <begin position="1"/>
        <end position="118"/>
    </location>
</feature>
<evidence type="ECO:0000259" key="12">
    <source>
        <dbReference type="PROSITE" id="PS51194"/>
    </source>
</evidence>
<keyword evidence="4" id="KW-0227">DNA damage</keyword>
<comment type="similarity">
    <text evidence="2">Belongs to the SNF2/RAD54 helicase family.</text>
</comment>
<dbReference type="PANTHER" id="PTHR45629">
    <property type="entry name" value="SNF2/RAD54 FAMILY MEMBER"/>
    <property type="match status" value="1"/>
</dbReference>
<gene>
    <name evidence="13" type="ORF">BDK51DRAFT_32338</name>
</gene>
<evidence type="ECO:0000256" key="6">
    <source>
        <dbReference type="ARBA" id="ARBA00022806"/>
    </source>
</evidence>
<evidence type="ECO:0000256" key="1">
    <source>
        <dbReference type="ARBA" id="ARBA00004123"/>
    </source>
</evidence>
<evidence type="ECO:0000256" key="5">
    <source>
        <dbReference type="ARBA" id="ARBA00022801"/>
    </source>
</evidence>
<dbReference type="SMART" id="SM00490">
    <property type="entry name" value="HELICc"/>
    <property type="match status" value="1"/>
</dbReference>
<dbReference type="GO" id="GO:0008094">
    <property type="term" value="F:ATP-dependent activity, acting on DNA"/>
    <property type="evidence" value="ECO:0007669"/>
    <property type="project" value="TreeGrafter"/>
</dbReference>
<organism evidence="13 14">
    <name type="scientific">Blyttiomyces helicus</name>
    <dbReference type="NCBI Taxonomy" id="388810"/>
    <lineage>
        <taxon>Eukaryota</taxon>
        <taxon>Fungi</taxon>
        <taxon>Fungi incertae sedis</taxon>
        <taxon>Chytridiomycota</taxon>
        <taxon>Chytridiomycota incertae sedis</taxon>
        <taxon>Chytridiomycetes</taxon>
        <taxon>Chytridiomycetes incertae sedis</taxon>
        <taxon>Blyttiomyces</taxon>
    </lineage>
</organism>
<evidence type="ECO:0000313" key="13">
    <source>
        <dbReference type="EMBL" id="RKO85515.1"/>
    </source>
</evidence>
<keyword evidence="3" id="KW-0547">Nucleotide-binding</keyword>
<sequence length="697" mass="75170">MDGTTAVKNRIAMVDEFNDNPSIYVFLLTTKVGGLGINLTGANRLIIFDPDWNPSTDVQARERAWRVGQTRSVTVYRLMTSGTIEEKIYHRQIFKQFLSNKILKDPRQRRFFKSNDLHDLFVLGKDAVDGTTETAELFAGGGVDVEVEVARKGKGKGKDRAEGKGKGKSKGEDERVRREEETARDEEDMAQLRTIPDLAKVDDYRAPSDRTTAASPTTPTAPAKADDDDDSRILSTLFSKSGVHSALHHDAIMDASGAEAVLVEQEASRVADEAVAALKASRRRIRGAAVGVPTWTGRSGSAGAPSVGRRRFGTTSLATVGAFPTAPIHPPPPSEQARVSSPALPIYIPNIPTSSSSSSSTASASAQPFTGTSSGFRTFPSATGLRIAPTHSSALLAALRRDSASTQRQPPPPPPDAAASAPDIDPSSRQGLILRLRDALAAAGGRAATADLVAACSDRVSGEDIVLFRKMLKGIADFEKVEGEANVFNESLTTGRFRGSFEKRKDLRHAAAARSGSSDPIGPEEVTSGGIESGRWTDGQKTDLPWLISESIFLPPAKKPRPATPLSLHPVSRSLYKDNDTDDIPSFVPNPSHARMNSTFDCIANSPAKFLTANLSVDLPRIDLLLLGWGGNVCSVLYTAHCANALEQTETLDFTCVDSEAATIARNVFLLQFFILNRNNPERLSRAFAIFFHMYLD</sequence>
<evidence type="ECO:0000256" key="8">
    <source>
        <dbReference type="ARBA" id="ARBA00023125"/>
    </source>
</evidence>
<keyword evidence="6" id="KW-0347">Helicase</keyword>
<feature type="compositionally biased region" description="Low complexity" evidence="11">
    <location>
        <begin position="209"/>
        <end position="223"/>
    </location>
</feature>
<keyword evidence="8" id="KW-0238">DNA-binding</keyword>
<dbReference type="Pfam" id="PF14737">
    <property type="entry name" value="DUF4470"/>
    <property type="match status" value="1"/>
</dbReference>